<organism evidence="2 3">
    <name type="scientific">Tanacetum coccineum</name>
    <dbReference type="NCBI Taxonomy" id="301880"/>
    <lineage>
        <taxon>Eukaryota</taxon>
        <taxon>Viridiplantae</taxon>
        <taxon>Streptophyta</taxon>
        <taxon>Embryophyta</taxon>
        <taxon>Tracheophyta</taxon>
        <taxon>Spermatophyta</taxon>
        <taxon>Magnoliopsida</taxon>
        <taxon>eudicotyledons</taxon>
        <taxon>Gunneridae</taxon>
        <taxon>Pentapetalae</taxon>
        <taxon>asterids</taxon>
        <taxon>campanulids</taxon>
        <taxon>Asterales</taxon>
        <taxon>Asteraceae</taxon>
        <taxon>Asteroideae</taxon>
        <taxon>Anthemideae</taxon>
        <taxon>Anthemidinae</taxon>
        <taxon>Tanacetum</taxon>
    </lineage>
</organism>
<feature type="region of interest" description="Disordered" evidence="1">
    <location>
        <begin position="1"/>
        <end position="158"/>
    </location>
</feature>
<accession>A0ABQ4ZDX3</accession>
<evidence type="ECO:0000313" key="2">
    <source>
        <dbReference type="EMBL" id="GJS87716.1"/>
    </source>
</evidence>
<protein>
    <submittedName>
        <fullName evidence="2">Uncharacterized protein</fullName>
    </submittedName>
</protein>
<evidence type="ECO:0000313" key="3">
    <source>
        <dbReference type="Proteomes" id="UP001151760"/>
    </source>
</evidence>
<feature type="compositionally biased region" description="Basic residues" evidence="1">
    <location>
        <begin position="11"/>
        <end position="28"/>
    </location>
</feature>
<feature type="compositionally biased region" description="Basic and acidic residues" evidence="1">
    <location>
        <begin position="58"/>
        <end position="75"/>
    </location>
</feature>
<sequence>MASKPTGNVGSKRRVGSRGLPSRKKRKTPATAPSSSEQVSSPQPINQVVPNQPLVSENVRESVLDTRLDILRDQTDEPLDAGYAQSLARDDSGPGPRDDDRGERGENDGRNDGQHVGPNVEGGDENDDQNVSQHPPAHRTGGEKTVSTGESSASPFGELPFAPVWELLTLTAWSNFVIVAI</sequence>
<comment type="caution">
    <text evidence="2">The sequence shown here is derived from an EMBL/GenBank/DDBJ whole genome shotgun (WGS) entry which is preliminary data.</text>
</comment>
<dbReference type="Proteomes" id="UP001151760">
    <property type="component" value="Unassembled WGS sequence"/>
</dbReference>
<gene>
    <name evidence="2" type="ORF">Tco_0770352</name>
</gene>
<feature type="compositionally biased region" description="Basic and acidic residues" evidence="1">
    <location>
        <begin position="88"/>
        <end position="113"/>
    </location>
</feature>
<proteinExistence type="predicted"/>
<dbReference type="EMBL" id="BQNB010011220">
    <property type="protein sequence ID" value="GJS87716.1"/>
    <property type="molecule type" value="Genomic_DNA"/>
</dbReference>
<evidence type="ECO:0000256" key="1">
    <source>
        <dbReference type="SAM" id="MobiDB-lite"/>
    </source>
</evidence>
<reference evidence="2" key="1">
    <citation type="journal article" date="2022" name="Int. J. Mol. Sci.">
        <title>Draft Genome of Tanacetum Coccineum: Genomic Comparison of Closely Related Tanacetum-Family Plants.</title>
        <authorList>
            <person name="Yamashiro T."/>
            <person name="Shiraishi A."/>
            <person name="Nakayama K."/>
            <person name="Satake H."/>
        </authorList>
    </citation>
    <scope>NUCLEOTIDE SEQUENCE</scope>
</reference>
<feature type="compositionally biased region" description="Low complexity" evidence="1">
    <location>
        <begin position="33"/>
        <end position="53"/>
    </location>
</feature>
<keyword evidence="3" id="KW-1185">Reference proteome</keyword>
<name>A0ABQ4ZDX3_9ASTR</name>
<feature type="compositionally biased region" description="Polar residues" evidence="1">
    <location>
        <begin position="145"/>
        <end position="154"/>
    </location>
</feature>
<reference evidence="2" key="2">
    <citation type="submission" date="2022-01" db="EMBL/GenBank/DDBJ databases">
        <authorList>
            <person name="Yamashiro T."/>
            <person name="Shiraishi A."/>
            <person name="Satake H."/>
            <person name="Nakayama K."/>
        </authorList>
    </citation>
    <scope>NUCLEOTIDE SEQUENCE</scope>
</reference>